<dbReference type="Gene3D" id="3.40.50.2000">
    <property type="entry name" value="Glycogen Phosphorylase B"/>
    <property type="match status" value="2"/>
</dbReference>
<keyword evidence="2" id="KW-0808">Transferase</keyword>
<dbReference type="InterPro" id="IPR050194">
    <property type="entry name" value="Glycosyltransferase_grp1"/>
</dbReference>
<dbReference type="EMBL" id="BBMN01000006">
    <property type="protein sequence ID" value="GAL05257.1"/>
    <property type="molecule type" value="Genomic_DNA"/>
</dbReference>
<reference evidence="2 3" key="1">
    <citation type="journal article" date="2014" name="Genome Announc.">
        <title>Draft Genome Sequences of Two Vibrionaceae Species, Vibrio ponticus C121 and Photobacterium aphoticum C119, Isolated as Coral Reef Microbiota.</title>
        <authorList>
            <person name="Al-saari N."/>
            <person name="Meirelles P.M."/>
            <person name="Mino S."/>
            <person name="Suda W."/>
            <person name="Oshima K."/>
            <person name="Hattori M."/>
            <person name="Ohkuma M."/>
            <person name="Thompson F.L."/>
            <person name="Gomez-Gil B."/>
            <person name="Sawabe T."/>
            <person name="Sawabe T."/>
        </authorList>
    </citation>
    <scope>NUCLEOTIDE SEQUENCE [LARGE SCALE GENOMIC DNA]</scope>
    <source>
        <strain evidence="2 3">JCM 19237</strain>
    </source>
</reference>
<dbReference type="AlphaFoldDB" id="A0A090RCE7"/>
<dbReference type="InterPro" id="IPR001296">
    <property type="entry name" value="Glyco_trans_1"/>
</dbReference>
<name>A0A090RCE7_9GAMM</name>
<dbReference type="PANTHER" id="PTHR45947">
    <property type="entry name" value="SULFOQUINOVOSYL TRANSFERASE SQD2"/>
    <property type="match status" value="1"/>
</dbReference>
<accession>A0A090RCE7</accession>
<proteinExistence type="predicted"/>
<dbReference type="STRING" id="754436.JCM19237_3640"/>
<dbReference type="Proteomes" id="UP000029227">
    <property type="component" value="Unassembled WGS sequence"/>
</dbReference>
<dbReference type="eggNOG" id="COG0438">
    <property type="taxonomic scope" value="Bacteria"/>
</dbReference>
<evidence type="ECO:0000313" key="2">
    <source>
        <dbReference type="EMBL" id="GAL05257.1"/>
    </source>
</evidence>
<sequence length="293" mass="32696">MTARGTDINLIPQFPRPLQQIQHVFKQAQHNLAVCEALRQTMILHGADPARSTTARNGVDLTLFPFADKQQQQALRTQLGLPADKPIFLSVGWLIERKGHHLVIDAMLSHPDALLLIAGTGPNEKALKQQAINAGIEKQVIFLGGLDQPTLAHYFAASDLSILPQTVKAGPMYYWNPWHAGHPSSPPIFGGHRKWSHVLMREYWSSEMSPALQKASPPFTPTFRIVKPHDAMLNSFPGKTPRTCCIRYSPALLTPTQRTPPPPLPSPQPIRIWLHENSLPPSCRLTRRPVCPY</sequence>
<gene>
    <name evidence="2" type="ORF">JCM19237_3640</name>
</gene>
<feature type="domain" description="Glycosyl transferase family 1" evidence="1">
    <location>
        <begin position="72"/>
        <end position="172"/>
    </location>
</feature>
<dbReference type="SUPFAM" id="SSF53756">
    <property type="entry name" value="UDP-Glycosyltransferase/glycogen phosphorylase"/>
    <property type="match status" value="1"/>
</dbReference>
<evidence type="ECO:0000313" key="3">
    <source>
        <dbReference type="Proteomes" id="UP000029227"/>
    </source>
</evidence>
<dbReference type="PANTHER" id="PTHR45947:SF3">
    <property type="entry name" value="SULFOQUINOVOSYL TRANSFERASE SQD2"/>
    <property type="match status" value="1"/>
</dbReference>
<evidence type="ECO:0000259" key="1">
    <source>
        <dbReference type="Pfam" id="PF00534"/>
    </source>
</evidence>
<organism evidence="2 3">
    <name type="scientific">Photobacterium aphoticum</name>
    <dbReference type="NCBI Taxonomy" id="754436"/>
    <lineage>
        <taxon>Bacteria</taxon>
        <taxon>Pseudomonadati</taxon>
        <taxon>Pseudomonadota</taxon>
        <taxon>Gammaproteobacteria</taxon>
        <taxon>Vibrionales</taxon>
        <taxon>Vibrionaceae</taxon>
        <taxon>Photobacterium</taxon>
    </lineage>
</organism>
<dbReference type="Pfam" id="PF00534">
    <property type="entry name" value="Glycos_transf_1"/>
    <property type="match status" value="1"/>
</dbReference>
<comment type="caution">
    <text evidence="2">The sequence shown here is derived from an EMBL/GenBank/DDBJ whole genome shotgun (WGS) entry which is preliminary data.</text>
</comment>
<dbReference type="GO" id="GO:0016757">
    <property type="term" value="F:glycosyltransferase activity"/>
    <property type="evidence" value="ECO:0007669"/>
    <property type="project" value="InterPro"/>
</dbReference>
<protein>
    <submittedName>
        <fullName evidence="2">Glycosyltransferase</fullName>
    </submittedName>
</protein>